<keyword evidence="1" id="KW-1133">Transmembrane helix</keyword>
<organism evidence="2 3">
    <name type="scientific">Aspergillus turcosus</name>
    <dbReference type="NCBI Taxonomy" id="1245748"/>
    <lineage>
        <taxon>Eukaryota</taxon>
        <taxon>Fungi</taxon>
        <taxon>Dikarya</taxon>
        <taxon>Ascomycota</taxon>
        <taxon>Pezizomycotina</taxon>
        <taxon>Eurotiomycetes</taxon>
        <taxon>Eurotiomycetidae</taxon>
        <taxon>Eurotiales</taxon>
        <taxon>Aspergillaceae</taxon>
        <taxon>Aspergillus</taxon>
        <taxon>Aspergillus subgen. Fumigati</taxon>
    </lineage>
</organism>
<dbReference type="OrthoDB" id="5411041at2759"/>
<accession>A0A421DES9</accession>
<protein>
    <recommendedName>
        <fullName evidence="4">Rhomboid family membrane protein</fullName>
    </recommendedName>
</protein>
<dbReference type="AlphaFoldDB" id="A0A421DES9"/>
<evidence type="ECO:0008006" key="4">
    <source>
        <dbReference type="Google" id="ProtNLM"/>
    </source>
</evidence>
<evidence type="ECO:0000313" key="2">
    <source>
        <dbReference type="EMBL" id="RLM00579.1"/>
    </source>
</evidence>
<proteinExistence type="predicted"/>
<sequence length="193" mass="21966">MTTNNPEQDIHSTREADYLRFKHYAALTFLIASPVLIALPPRKLDHLTVLLAGAFCVSANHLTRERTGRSIVERIEARIASAPSAIISDLPTQRAQEVQAKLRAARDAQIRQGGLVGEELEKLKARQAQEKGVAERIWMGGETEGWKERRLREEQKALEEGKGYWDLIQEHIWDVWTWGQKEGDGDKEESKKE</sequence>
<comment type="caution">
    <text evidence="2">The sequence shown here is derived from an EMBL/GenBank/DDBJ whole genome shotgun (WGS) entry which is preliminary data.</text>
</comment>
<keyword evidence="1" id="KW-0812">Transmembrane</keyword>
<name>A0A421DES9_9EURO</name>
<evidence type="ECO:0000256" key="1">
    <source>
        <dbReference type="SAM" id="Phobius"/>
    </source>
</evidence>
<keyword evidence="3" id="KW-1185">Reference proteome</keyword>
<reference evidence="2 3" key="1">
    <citation type="submission" date="2018-08" db="EMBL/GenBank/DDBJ databases">
        <title>Draft genome sequences of two Aspergillus turcosus clinical strains isolated from bronchoalveolar lavage fluid: one azole-susceptible and the other azole-resistant.</title>
        <authorList>
            <person name="Parent-Michaud M."/>
            <person name="Dufresne P.J."/>
            <person name="Fournier E."/>
            <person name="Martineau C."/>
            <person name="Moreira S."/>
            <person name="Perkins V."/>
            <person name="De Repentigny L."/>
            <person name="Dufresne S.F."/>
        </authorList>
    </citation>
    <scope>NUCLEOTIDE SEQUENCE [LARGE SCALE GENOMIC DNA]</scope>
    <source>
        <strain evidence="2">HMR AF 1038</strain>
    </source>
</reference>
<feature type="transmembrane region" description="Helical" evidence="1">
    <location>
        <begin position="21"/>
        <end position="40"/>
    </location>
</feature>
<evidence type="ECO:0000313" key="3">
    <source>
        <dbReference type="Proteomes" id="UP000215289"/>
    </source>
</evidence>
<keyword evidence="1" id="KW-0472">Membrane</keyword>
<dbReference type="EMBL" id="NIDN02000014">
    <property type="protein sequence ID" value="RLM00579.1"/>
    <property type="molecule type" value="Genomic_DNA"/>
</dbReference>
<gene>
    <name evidence="2" type="ORF">CFD26_108633</name>
</gene>
<dbReference type="Proteomes" id="UP000215289">
    <property type="component" value="Unassembled WGS sequence"/>
</dbReference>